<feature type="transmembrane region" description="Helical" evidence="6">
    <location>
        <begin position="242"/>
        <end position="261"/>
    </location>
</feature>
<reference evidence="8" key="2">
    <citation type="submission" date="2020-09" db="EMBL/GenBank/DDBJ databases">
        <authorList>
            <person name="Sun Q."/>
            <person name="Ohkuma M."/>
        </authorList>
    </citation>
    <scope>NUCLEOTIDE SEQUENCE</scope>
    <source>
        <strain evidence="8">JCM 30804</strain>
    </source>
</reference>
<sequence>MKGRIAEIALVVAMLLWASSFIALKIAFQSYDPWTVIAGRMVVASVCFLCFWRKLLKFHYQSGDWKLLLLLVAAEPCLYFIFEALALQYTTAGQAGMITSLAPLLTAVIAFFVLKEKISKIASLGLGIAIIGVLVLGSEGHSSETAPNPMLGNSLEFLAMLCAAVFSICLKILSERYSALTMTALMSFTGMLFFTPIALLQGNAWSWDAQGLTAIVFLGGFVTIGAYLLYNYAISHMPVTRAAGFINLIPVFTLVLAYLILDERLSPMQIGACAIVMFGVGLSQFKSKGETPAQAFAEPEN</sequence>
<dbReference type="PANTHER" id="PTHR32322:SF18">
    <property type="entry name" value="S-ADENOSYLMETHIONINE_S-ADENOSYLHOMOCYSTEINE TRANSPORTER"/>
    <property type="match status" value="1"/>
</dbReference>
<dbReference type="Gene3D" id="1.10.3730.20">
    <property type="match status" value="2"/>
</dbReference>
<accession>A0A917N9Q9</accession>
<evidence type="ECO:0000259" key="7">
    <source>
        <dbReference type="Pfam" id="PF00892"/>
    </source>
</evidence>
<feature type="domain" description="EamA" evidence="7">
    <location>
        <begin position="5"/>
        <end position="136"/>
    </location>
</feature>
<feature type="transmembrane region" description="Helical" evidence="6">
    <location>
        <begin position="150"/>
        <end position="170"/>
    </location>
</feature>
<feature type="transmembrane region" description="Helical" evidence="6">
    <location>
        <begin position="211"/>
        <end position="230"/>
    </location>
</feature>
<dbReference type="SUPFAM" id="SSF103481">
    <property type="entry name" value="Multidrug resistance efflux transporter EmrE"/>
    <property type="match status" value="2"/>
</dbReference>
<evidence type="ECO:0000313" key="9">
    <source>
        <dbReference type="Proteomes" id="UP000613743"/>
    </source>
</evidence>
<feature type="transmembrane region" description="Helical" evidence="6">
    <location>
        <begin position="95"/>
        <end position="114"/>
    </location>
</feature>
<reference evidence="8" key="1">
    <citation type="journal article" date="2014" name="Int. J. Syst. Evol. Microbiol.">
        <title>Complete genome sequence of Corynebacterium casei LMG S-19264T (=DSM 44701T), isolated from a smear-ripened cheese.</title>
        <authorList>
            <consortium name="US DOE Joint Genome Institute (JGI-PGF)"/>
            <person name="Walter F."/>
            <person name="Albersmeier A."/>
            <person name="Kalinowski J."/>
            <person name="Ruckert C."/>
        </authorList>
    </citation>
    <scope>NUCLEOTIDE SEQUENCE</scope>
    <source>
        <strain evidence="8">JCM 30804</strain>
    </source>
</reference>
<dbReference type="RefSeq" id="WP_188919862.1">
    <property type="nucleotide sequence ID" value="NZ_BMPZ01000003.1"/>
</dbReference>
<organism evidence="8 9">
    <name type="scientific">Shewanella gelidii</name>
    <dbReference type="NCBI Taxonomy" id="1642821"/>
    <lineage>
        <taxon>Bacteria</taxon>
        <taxon>Pseudomonadati</taxon>
        <taxon>Pseudomonadota</taxon>
        <taxon>Gammaproteobacteria</taxon>
        <taxon>Alteromonadales</taxon>
        <taxon>Shewanellaceae</taxon>
        <taxon>Shewanella</taxon>
    </lineage>
</organism>
<evidence type="ECO:0000256" key="2">
    <source>
        <dbReference type="ARBA" id="ARBA00022475"/>
    </source>
</evidence>
<dbReference type="Proteomes" id="UP000613743">
    <property type="component" value="Unassembled WGS sequence"/>
</dbReference>
<comment type="subcellular location">
    <subcellularLocation>
        <location evidence="1">Cell membrane</location>
        <topology evidence="1">Multi-pass membrane protein</topology>
    </subcellularLocation>
</comment>
<dbReference type="InterPro" id="IPR000620">
    <property type="entry name" value="EamA_dom"/>
</dbReference>
<dbReference type="InterPro" id="IPR050638">
    <property type="entry name" value="AA-Vitamin_Transporters"/>
</dbReference>
<dbReference type="InterPro" id="IPR037185">
    <property type="entry name" value="EmrE-like"/>
</dbReference>
<evidence type="ECO:0000256" key="3">
    <source>
        <dbReference type="ARBA" id="ARBA00022692"/>
    </source>
</evidence>
<evidence type="ECO:0000256" key="1">
    <source>
        <dbReference type="ARBA" id="ARBA00004651"/>
    </source>
</evidence>
<feature type="transmembrane region" description="Helical" evidence="6">
    <location>
        <begin position="267"/>
        <end position="285"/>
    </location>
</feature>
<dbReference type="AlphaFoldDB" id="A0A917N9Q9"/>
<dbReference type="PANTHER" id="PTHR32322">
    <property type="entry name" value="INNER MEMBRANE TRANSPORTER"/>
    <property type="match status" value="1"/>
</dbReference>
<dbReference type="EMBL" id="BMPZ01000003">
    <property type="protein sequence ID" value="GGI80439.1"/>
    <property type="molecule type" value="Genomic_DNA"/>
</dbReference>
<feature type="transmembrane region" description="Helical" evidence="6">
    <location>
        <begin position="177"/>
        <end position="199"/>
    </location>
</feature>
<evidence type="ECO:0000256" key="6">
    <source>
        <dbReference type="SAM" id="Phobius"/>
    </source>
</evidence>
<dbReference type="GO" id="GO:0005886">
    <property type="term" value="C:plasma membrane"/>
    <property type="evidence" value="ECO:0007669"/>
    <property type="project" value="UniProtKB-SubCell"/>
</dbReference>
<keyword evidence="3 6" id="KW-0812">Transmembrane</keyword>
<keyword evidence="5 6" id="KW-0472">Membrane</keyword>
<keyword evidence="4 6" id="KW-1133">Transmembrane helix</keyword>
<feature type="transmembrane region" description="Helical" evidence="6">
    <location>
        <begin position="7"/>
        <end position="28"/>
    </location>
</feature>
<protein>
    <submittedName>
        <fullName evidence="8">Membrane protein</fullName>
    </submittedName>
</protein>
<evidence type="ECO:0000256" key="5">
    <source>
        <dbReference type="ARBA" id="ARBA00023136"/>
    </source>
</evidence>
<comment type="caution">
    <text evidence="8">The sequence shown here is derived from an EMBL/GenBank/DDBJ whole genome shotgun (WGS) entry which is preliminary data.</text>
</comment>
<feature type="transmembrane region" description="Helical" evidence="6">
    <location>
        <begin position="121"/>
        <end position="138"/>
    </location>
</feature>
<keyword evidence="2" id="KW-1003">Cell membrane</keyword>
<evidence type="ECO:0000313" key="8">
    <source>
        <dbReference type="EMBL" id="GGI80439.1"/>
    </source>
</evidence>
<dbReference type="Pfam" id="PF00892">
    <property type="entry name" value="EamA"/>
    <property type="match status" value="2"/>
</dbReference>
<keyword evidence="9" id="KW-1185">Reference proteome</keyword>
<name>A0A917N9Q9_9GAMM</name>
<proteinExistence type="predicted"/>
<feature type="domain" description="EamA" evidence="7">
    <location>
        <begin position="151"/>
        <end position="282"/>
    </location>
</feature>
<feature type="transmembrane region" description="Helical" evidence="6">
    <location>
        <begin position="34"/>
        <end position="55"/>
    </location>
</feature>
<evidence type="ECO:0000256" key="4">
    <source>
        <dbReference type="ARBA" id="ARBA00022989"/>
    </source>
</evidence>
<gene>
    <name evidence="8" type="ORF">GCM10009332_17230</name>
</gene>
<feature type="transmembrane region" description="Helical" evidence="6">
    <location>
        <begin position="67"/>
        <end position="89"/>
    </location>
</feature>